<feature type="region of interest" description="Disordered" evidence="1">
    <location>
        <begin position="165"/>
        <end position="225"/>
    </location>
</feature>
<dbReference type="AlphaFoldDB" id="A0AAD5XD53"/>
<keyword evidence="3" id="KW-1185">Reference proteome</keyword>
<proteinExistence type="predicted"/>
<gene>
    <name evidence="2" type="ORF">HK100_005628</name>
</gene>
<sequence>MANVDLTLADLSFVVLDRQLPGTDAFFKSISPILRELIVVNTCTIEGCSSHDKMSVSLDKTASHLHRHFADESLEKCHLLAVVLWLEKHSFRAEHHLIAKVVSGHSMIQVHAHTEDGIRLWRKVTNPKSQNEHNMHIALAFGYGGYILRGSKDWKFLIEPNFHVPPPNQQNYEQLGLQQQPPQQPQQPPQPPQQQQEQQQEQQQRLVQRPYLQQQQQEQQQQLAQ</sequence>
<feature type="compositionally biased region" description="Pro residues" evidence="1">
    <location>
        <begin position="182"/>
        <end position="192"/>
    </location>
</feature>
<organism evidence="2 3">
    <name type="scientific">Physocladia obscura</name>
    <dbReference type="NCBI Taxonomy" id="109957"/>
    <lineage>
        <taxon>Eukaryota</taxon>
        <taxon>Fungi</taxon>
        <taxon>Fungi incertae sedis</taxon>
        <taxon>Chytridiomycota</taxon>
        <taxon>Chytridiomycota incertae sedis</taxon>
        <taxon>Chytridiomycetes</taxon>
        <taxon>Chytridiales</taxon>
        <taxon>Chytriomycetaceae</taxon>
        <taxon>Physocladia</taxon>
    </lineage>
</organism>
<feature type="compositionally biased region" description="Low complexity" evidence="1">
    <location>
        <begin position="193"/>
        <end position="225"/>
    </location>
</feature>
<feature type="compositionally biased region" description="Low complexity" evidence="1">
    <location>
        <begin position="169"/>
        <end position="181"/>
    </location>
</feature>
<feature type="non-terminal residue" evidence="2">
    <location>
        <position position="225"/>
    </location>
</feature>
<evidence type="ECO:0000313" key="3">
    <source>
        <dbReference type="Proteomes" id="UP001211907"/>
    </source>
</evidence>
<dbReference type="Proteomes" id="UP001211907">
    <property type="component" value="Unassembled WGS sequence"/>
</dbReference>
<reference evidence="2" key="1">
    <citation type="submission" date="2020-05" db="EMBL/GenBank/DDBJ databases">
        <title>Phylogenomic resolution of chytrid fungi.</title>
        <authorList>
            <person name="Stajich J.E."/>
            <person name="Amses K."/>
            <person name="Simmons R."/>
            <person name="Seto K."/>
            <person name="Myers J."/>
            <person name="Bonds A."/>
            <person name="Quandt C.A."/>
            <person name="Barry K."/>
            <person name="Liu P."/>
            <person name="Grigoriev I."/>
            <person name="Longcore J.E."/>
            <person name="James T.Y."/>
        </authorList>
    </citation>
    <scope>NUCLEOTIDE SEQUENCE</scope>
    <source>
        <strain evidence="2">JEL0513</strain>
    </source>
</reference>
<protein>
    <submittedName>
        <fullName evidence="2">Uncharacterized protein</fullName>
    </submittedName>
</protein>
<evidence type="ECO:0000256" key="1">
    <source>
        <dbReference type="SAM" id="MobiDB-lite"/>
    </source>
</evidence>
<accession>A0AAD5XD53</accession>
<evidence type="ECO:0000313" key="2">
    <source>
        <dbReference type="EMBL" id="KAJ3096192.1"/>
    </source>
</evidence>
<comment type="caution">
    <text evidence="2">The sequence shown here is derived from an EMBL/GenBank/DDBJ whole genome shotgun (WGS) entry which is preliminary data.</text>
</comment>
<dbReference type="EMBL" id="JADGJH010002621">
    <property type="protein sequence ID" value="KAJ3096192.1"/>
    <property type="molecule type" value="Genomic_DNA"/>
</dbReference>
<name>A0AAD5XD53_9FUNG</name>